<comment type="caution">
    <text evidence="12">The sequence shown here is derived from an EMBL/GenBank/DDBJ whole genome shotgun (WGS) entry which is preliminary data.</text>
</comment>
<keyword evidence="6" id="KW-0653">Protein transport</keyword>
<dbReference type="Pfam" id="PF02874">
    <property type="entry name" value="ATP-synt_ab_N"/>
    <property type="match status" value="1"/>
</dbReference>
<dbReference type="GO" id="GO:0045259">
    <property type="term" value="C:proton-transporting ATP synthase complex"/>
    <property type="evidence" value="ECO:0007669"/>
    <property type="project" value="UniProtKB-KW"/>
</dbReference>
<dbReference type="PANTHER" id="PTHR15184:SF9">
    <property type="entry name" value="SPI-1 TYPE 3 SECRETION SYSTEM ATPASE"/>
    <property type="match status" value="1"/>
</dbReference>
<evidence type="ECO:0000256" key="3">
    <source>
        <dbReference type="ARBA" id="ARBA00022490"/>
    </source>
</evidence>
<evidence type="ECO:0000256" key="8">
    <source>
        <dbReference type="ARBA" id="ARBA00023136"/>
    </source>
</evidence>
<keyword evidence="8" id="KW-0472">Membrane</keyword>
<gene>
    <name evidence="12" type="ORF">VL15_38250</name>
</gene>
<keyword evidence="5" id="KW-0067">ATP-binding</keyword>
<dbReference type="EMBL" id="LDWR01000122">
    <property type="protein sequence ID" value="KML40105.1"/>
    <property type="molecule type" value="Genomic_DNA"/>
</dbReference>
<dbReference type="CDD" id="cd01426">
    <property type="entry name" value="ATP-synt_F1_V1_A1_AB_FliI_N"/>
    <property type="match status" value="1"/>
</dbReference>
<evidence type="ECO:0000256" key="6">
    <source>
        <dbReference type="ARBA" id="ARBA00022927"/>
    </source>
</evidence>
<dbReference type="GO" id="GO:0046933">
    <property type="term" value="F:proton-transporting ATP synthase activity, rotational mechanism"/>
    <property type="evidence" value="ECO:0007669"/>
    <property type="project" value="TreeGrafter"/>
</dbReference>
<evidence type="ECO:0000256" key="4">
    <source>
        <dbReference type="ARBA" id="ARBA00022741"/>
    </source>
</evidence>
<evidence type="ECO:0000256" key="1">
    <source>
        <dbReference type="ARBA" id="ARBA00004496"/>
    </source>
</evidence>
<keyword evidence="3" id="KW-0963">Cytoplasm</keyword>
<evidence type="ECO:0000256" key="2">
    <source>
        <dbReference type="ARBA" id="ARBA00022448"/>
    </source>
</evidence>
<dbReference type="AlphaFoldDB" id="A0A0J5VZC9"/>
<comment type="subcellular location">
    <subcellularLocation>
        <location evidence="1">Cytoplasm</location>
    </subcellularLocation>
</comment>
<dbReference type="GO" id="GO:0030254">
    <property type="term" value="P:protein secretion by the type III secretion system"/>
    <property type="evidence" value="ECO:0007669"/>
    <property type="project" value="InterPro"/>
</dbReference>
<dbReference type="Proteomes" id="UP000036338">
    <property type="component" value="Unassembled WGS sequence"/>
</dbReference>
<evidence type="ECO:0000259" key="11">
    <source>
        <dbReference type="SMART" id="SM00382"/>
    </source>
</evidence>
<dbReference type="Pfam" id="PF18269">
    <property type="entry name" value="T3SS_ATPase_C"/>
    <property type="match status" value="1"/>
</dbReference>
<dbReference type="RefSeq" id="WP_048252077.1">
    <property type="nucleotide sequence ID" value="NZ_LDWR01000122.1"/>
</dbReference>
<dbReference type="FunFam" id="3.40.50.12240:FF:000002">
    <property type="entry name" value="Flagellum-specific ATP synthase FliI"/>
    <property type="match status" value="1"/>
</dbReference>
<dbReference type="GO" id="GO:0016887">
    <property type="term" value="F:ATP hydrolysis activity"/>
    <property type="evidence" value="ECO:0007669"/>
    <property type="project" value="InterPro"/>
</dbReference>
<dbReference type="InterPro" id="IPR004100">
    <property type="entry name" value="ATPase_F1/V1/A1_a/bsu_N"/>
</dbReference>
<feature type="domain" description="AAA+ ATPase" evidence="11">
    <location>
        <begin position="152"/>
        <end position="333"/>
    </location>
</feature>
<dbReference type="InterPro" id="IPR005714">
    <property type="entry name" value="ATPase_T3SS_FliI/YscN"/>
</dbReference>
<dbReference type="Gene3D" id="3.40.50.12240">
    <property type="match status" value="1"/>
</dbReference>
<dbReference type="GO" id="GO:0005524">
    <property type="term" value="F:ATP binding"/>
    <property type="evidence" value="ECO:0007669"/>
    <property type="project" value="UniProtKB-KW"/>
</dbReference>
<organism evidence="12 13">
    <name type="scientific">Burkholderia cepacia</name>
    <name type="common">Pseudomonas cepacia</name>
    <dbReference type="NCBI Taxonomy" id="292"/>
    <lineage>
        <taxon>Bacteria</taxon>
        <taxon>Pseudomonadati</taxon>
        <taxon>Pseudomonadota</taxon>
        <taxon>Betaproteobacteria</taxon>
        <taxon>Burkholderiales</taxon>
        <taxon>Burkholderiaceae</taxon>
        <taxon>Burkholderia</taxon>
        <taxon>Burkholderia cepacia complex</taxon>
    </lineage>
</organism>
<reference evidence="12 13" key="1">
    <citation type="submission" date="2015-05" db="EMBL/GenBank/DDBJ databases">
        <title>Draft genome of Burkholderia cepacia LK29.</title>
        <authorList>
            <person name="Chan X.Y."/>
        </authorList>
    </citation>
    <scope>NUCLEOTIDE SEQUENCE [LARGE SCALE GENOMIC DNA]</scope>
    <source>
        <strain evidence="12 13">LK29</strain>
    </source>
</reference>
<dbReference type="GO" id="GO:0008564">
    <property type="term" value="F:protein-exporting ATPase activity"/>
    <property type="evidence" value="ECO:0007669"/>
    <property type="project" value="UniProtKB-EC"/>
</dbReference>
<accession>A0A0J5VZC9</accession>
<dbReference type="Pfam" id="PF00006">
    <property type="entry name" value="ATP-synt_ab"/>
    <property type="match status" value="1"/>
</dbReference>
<dbReference type="PATRIC" id="fig|292.27.peg.973"/>
<dbReference type="GO" id="GO:0030257">
    <property type="term" value="C:type III protein secretion system complex"/>
    <property type="evidence" value="ECO:0007669"/>
    <property type="project" value="InterPro"/>
</dbReference>
<dbReference type="InterPro" id="IPR020003">
    <property type="entry name" value="ATPase_a/bsu_AS"/>
</dbReference>
<proteinExistence type="predicted"/>
<keyword evidence="7" id="KW-1278">Translocase</keyword>
<keyword evidence="9" id="KW-0066">ATP synthesis</keyword>
<evidence type="ECO:0000256" key="10">
    <source>
        <dbReference type="ARBA" id="ARBA00034006"/>
    </source>
</evidence>
<keyword evidence="9" id="KW-0139">CF(1)</keyword>
<comment type="catalytic activity">
    <reaction evidence="10">
        <text>ATP + H2O + cellular proteinSide 1 = ADP + phosphate + cellular proteinSide 2.</text>
        <dbReference type="EC" id="7.4.2.8"/>
    </reaction>
</comment>
<protein>
    <submittedName>
        <fullName evidence="12">ATP synthase</fullName>
    </submittedName>
</protein>
<dbReference type="SMART" id="SM00382">
    <property type="entry name" value="AAA"/>
    <property type="match status" value="1"/>
</dbReference>
<dbReference type="InterPro" id="IPR003593">
    <property type="entry name" value="AAA+_ATPase"/>
</dbReference>
<evidence type="ECO:0000313" key="12">
    <source>
        <dbReference type="EMBL" id="KML40105.1"/>
    </source>
</evidence>
<dbReference type="InterPro" id="IPR040627">
    <property type="entry name" value="T3SS_ATPase_C"/>
</dbReference>
<dbReference type="PROSITE" id="PS00152">
    <property type="entry name" value="ATPASE_ALPHA_BETA"/>
    <property type="match status" value="1"/>
</dbReference>
<dbReference type="NCBIfam" id="NF006012">
    <property type="entry name" value="PRK08149.1"/>
    <property type="match status" value="1"/>
</dbReference>
<dbReference type="PANTHER" id="PTHR15184">
    <property type="entry name" value="ATP SYNTHASE"/>
    <property type="match status" value="1"/>
</dbReference>
<dbReference type="InterPro" id="IPR027417">
    <property type="entry name" value="P-loop_NTPase"/>
</dbReference>
<dbReference type="SUPFAM" id="SSF52540">
    <property type="entry name" value="P-loop containing nucleoside triphosphate hydrolases"/>
    <property type="match status" value="1"/>
</dbReference>
<sequence length="431" mass="46258">MTTPTLLRRGAHLVSQHGSIIEASLQGVAVGEVCELRASPDMTEICGRAQVVGFKEDRTVLSLMGSPQGLSRATVIMPTGAGLTARIGDHLAGCVVNAAGDVVERLAGESGLMASEARSVDTAPPVYSERLPVETPLNTGIRAIDGLLTCGLGQRLGIFAAAGCGKTSLMSMLINHGEADLFVIGLIGERGREVTEFVTHLRKSGSGARCVLVYATSDQAPVDRCNAALLATTVAEYFRSQGDNVVLFIDSMTRYARALRDVALAAGEMPARRGYPASVFDALPRILERPGLTRQGSISAFYTVLLESEDEVDPIGEEIKSILDGHIYLSRKLAARNHYPAIDVLRSASRVAGSVMSAEQQELVGQIRTVLSRLEGLQVYVDLGEYHRGENPDNDRIMQLQEPLDVFLRQRADERGVTGARLLEVMSDAIS</sequence>
<dbReference type="GO" id="GO:0005737">
    <property type="term" value="C:cytoplasm"/>
    <property type="evidence" value="ECO:0007669"/>
    <property type="project" value="UniProtKB-SubCell"/>
</dbReference>
<evidence type="ECO:0000256" key="9">
    <source>
        <dbReference type="ARBA" id="ARBA00023196"/>
    </source>
</evidence>
<name>A0A0J5VZC9_BURCE</name>
<dbReference type="InterPro" id="IPR050053">
    <property type="entry name" value="ATPase_alpha/beta_chains"/>
</dbReference>
<evidence type="ECO:0000313" key="13">
    <source>
        <dbReference type="Proteomes" id="UP000036338"/>
    </source>
</evidence>
<evidence type="ECO:0000256" key="7">
    <source>
        <dbReference type="ARBA" id="ARBA00022967"/>
    </source>
</evidence>
<evidence type="ECO:0000256" key="5">
    <source>
        <dbReference type="ARBA" id="ARBA00022840"/>
    </source>
</evidence>
<dbReference type="InterPro" id="IPR000194">
    <property type="entry name" value="ATPase_F1/V1/A1_a/bsu_nucl-bd"/>
</dbReference>
<keyword evidence="2" id="KW-0813">Transport</keyword>
<keyword evidence="4" id="KW-0547">Nucleotide-binding</keyword>
<dbReference type="NCBIfam" id="TIGR01026">
    <property type="entry name" value="fliI_yscN"/>
    <property type="match status" value="1"/>
</dbReference>